<feature type="compositionally biased region" description="Low complexity" evidence="6">
    <location>
        <begin position="80"/>
        <end position="99"/>
    </location>
</feature>
<comment type="subcellular location">
    <subcellularLocation>
        <location evidence="1">Endoplasmic reticulum membrane</location>
        <topology evidence="1">Single-pass membrane protein</topology>
    </subcellularLocation>
</comment>
<dbReference type="PROSITE" id="PS00636">
    <property type="entry name" value="DNAJ_1"/>
    <property type="match status" value="1"/>
</dbReference>
<protein>
    <recommendedName>
        <fullName evidence="7">J domain-containing protein</fullName>
    </recommendedName>
</protein>
<dbReference type="AlphaFoldDB" id="A0A9D5CRU7"/>
<dbReference type="InterPro" id="IPR018253">
    <property type="entry name" value="DnaJ_domain_CS"/>
</dbReference>
<dbReference type="OrthoDB" id="10250354at2759"/>
<evidence type="ECO:0000259" key="7">
    <source>
        <dbReference type="PROSITE" id="PS50076"/>
    </source>
</evidence>
<dbReference type="Proteomes" id="UP001085076">
    <property type="component" value="Miscellaneous, Linkage group lg03"/>
</dbReference>
<keyword evidence="4" id="KW-1133">Transmembrane helix</keyword>
<organism evidence="8 9">
    <name type="scientific">Dioscorea zingiberensis</name>
    <dbReference type="NCBI Taxonomy" id="325984"/>
    <lineage>
        <taxon>Eukaryota</taxon>
        <taxon>Viridiplantae</taxon>
        <taxon>Streptophyta</taxon>
        <taxon>Embryophyta</taxon>
        <taxon>Tracheophyta</taxon>
        <taxon>Spermatophyta</taxon>
        <taxon>Magnoliopsida</taxon>
        <taxon>Liliopsida</taxon>
        <taxon>Dioscoreales</taxon>
        <taxon>Dioscoreaceae</taxon>
        <taxon>Dioscorea</taxon>
    </lineage>
</organism>
<feature type="region of interest" description="Disordered" evidence="6">
    <location>
        <begin position="48"/>
        <end position="107"/>
    </location>
</feature>
<reference evidence="8" key="1">
    <citation type="submission" date="2021-03" db="EMBL/GenBank/DDBJ databases">
        <authorList>
            <person name="Li Z."/>
            <person name="Yang C."/>
        </authorList>
    </citation>
    <scope>NUCLEOTIDE SEQUENCE</scope>
    <source>
        <strain evidence="8">Dzin_1.0</strain>
        <tissue evidence="8">Leaf</tissue>
    </source>
</reference>
<feature type="domain" description="J" evidence="7">
    <location>
        <begin position="126"/>
        <end position="190"/>
    </location>
</feature>
<sequence>MDGNKDDALKCLRIGKNALESGDRARALKFLSKARRLDPSLPIDELFSAASAGESQDHSSSNGVNPSDAPPAEEPGNPDSSFASSTASSSTTSRARVSSNGSPEGPARLYTEEQIAIVREIKKQKDFYKILGLERSCTIEDVRKAYRKLSLKVHPDKNNAPGSDEAFKAVSKAFQCLSNEESRKRYDLVGSEEPNYGVGRPAGRNNYHGFNGFYEADFDADEIFRNFFFGGGPMQTTPFGTFQFRTRGMGRPTANEMHAGGGFNLRTLIQILPVLVLLLLNFLPSSEPVYSLSRTYQHDHKVETSRGVPYFVRRDKFEQDYPYQSSERFALEKRIEREYIGILRQNCRVELQRRNWGLSYETPYCDMLQKSHPSYGQPTVHNFPLCHFAQGSSTISLS</sequence>
<accession>A0A9D5CRU7</accession>
<gene>
    <name evidence="8" type="ORF">J5N97_013256</name>
</gene>
<keyword evidence="3" id="KW-0256">Endoplasmic reticulum</keyword>
<dbReference type="InterPro" id="IPR051100">
    <property type="entry name" value="DnaJ_subfamily_B/C"/>
</dbReference>
<evidence type="ECO:0000256" key="5">
    <source>
        <dbReference type="ARBA" id="ARBA00023136"/>
    </source>
</evidence>
<dbReference type="SMART" id="SM00271">
    <property type="entry name" value="DnaJ"/>
    <property type="match status" value="1"/>
</dbReference>
<dbReference type="GO" id="GO:0005789">
    <property type="term" value="C:endoplasmic reticulum membrane"/>
    <property type="evidence" value="ECO:0007669"/>
    <property type="project" value="UniProtKB-SubCell"/>
</dbReference>
<name>A0A9D5CRU7_9LILI</name>
<evidence type="ECO:0000313" key="9">
    <source>
        <dbReference type="Proteomes" id="UP001085076"/>
    </source>
</evidence>
<evidence type="ECO:0000313" key="8">
    <source>
        <dbReference type="EMBL" id="KAJ0977782.1"/>
    </source>
</evidence>
<evidence type="ECO:0000256" key="1">
    <source>
        <dbReference type="ARBA" id="ARBA00004389"/>
    </source>
</evidence>
<evidence type="ECO:0000256" key="6">
    <source>
        <dbReference type="SAM" id="MobiDB-lite"/>
    </source>
</evidence>
<dbReference type="PANTHER" id="PTHR43908">
    <property type="entry name" value="AT29763P-RELATED"/>
    <property type="match status" value="1"/>
</dbReference>
<dbReference type="InterPro" id="IPR015399">
    <property type="entry name" value="DUF1977_DnaJ-like"/>
</dbReference>
<dbReference type="InterPro" id="IPR001623">
    <property type="entry name" value="DnaJ_domain"/>
</dbReference>
<dbReference type="EMBL" id="JAGGNH010000003">
    <property type="protein sequence ID" value="KAJ0977782.1"/>
    <property type="molecule type" value="Genomic_DNA"/>
</dbReference>
<keyword evidence="2" id="KW-0812">Transmembrane</keyword>
<dbReference type="SUPFAM" id="SSF46565">
    <property type="entry name" value="Chaperone J-domain"/>
    <property type="match status" value="1"/>
</dbReference>
<dbReference type="PRINTS" id="PR00625">
    <property type="entry name" value="JDOMAIN"/>
</dbReference>
<dbReference type="Pfam" id="PF09320">
    <property type="entry name" value="DUF1977"/>
    <property type="match status" value="1"/>
</dbReference>
<proteinExistence type="predicted"/>
<dbReference type="PANTHER" id="PTHR43908:SF3">
    <property type="entry name" value="AT29763P-RELATED"/>
    <property type="match status" value="1"/>
</dbReference>
<keyword evidence="5" id="KW-0472">Membrane</keyword>
<dbReference type="CDD" id="cd06257">
    <property type="entry name" value="DnaJ"/>
    <property type="match status" value="1"/>
</dbReference>
<keyword evidence="9" id="KW-1185">Reference proteome</keyword>
<reference evidence="8" key="2">
    <citation type="journal article" date="2022" name="Hortic Res">
        <title>The genome of Dioscorea zingiberensis sheds light on the biosynthesis, origin and evolution of the medicinally important diosgenin saponins.</title>
        <authorList>
            <person name="Li Y."/>
            <person name="Tan C."/>
            <person name="Li Z."/>
            <person name="Guo J."/>
            <person name="Li S."/>
            <person name="Chen X."/>
            <person name="Wang C."/>
            <person name="Dai X."/>
            <person name="Yang H."/>
            <person name="Song W."/>
            <person name="Hou L."/>
            <person name="Xu J."/>
            <person name="Tong Z."/>
            <person name="Xu A."/>
            <person name="Yuan X."/>
            <person name="Wang W."/>
            <person name="Yang Q."/>
            <person name="Chen L."/>
            <person name="Sun Z."/>
            <person name="Wang K."/>
            <person name="Pan B."/>
            <person name="Chen J."/>
            <person name="Bao Y."/>
            <person name="Liu F."/>
            <person name="Qi X."/>
            <person name="Gang D.R."/>
            <person name="Wen J."/>
            <person name="Li J."/>
        </authorList>
    </citation>
    <scope>NUCLEOTIDE SEQUENCE</scope>
    <source>
        <strain evidence="8">Dzin_1.0</strain>
    </source>
</reference>
<comment type="caution">
    <text evidence="8">The sequence shown here is derived from an EMBL/GenBank/DDBJ whole genome shotgun (WGS) entry which is preliminary data.</text>
</comment>
<dbReference type="GO" id="GO:0030544">
    <property type="term" value="F:Hsp70 protein binding"/>
    <property type="evidence" value="ECO:0007669"/>
    <property type="project" value="TreeGrafter"/>
</dbReference>
<evidence type="ECO:0000256" key="4">
    <source>
        <dbReference type="ARBA" id="ARBA00022989"/>
    </source>
</evidence>
<dbReference type="PROSITE" id="PS50076">
    <property type="entry name" value="DNAJ_2"/>
    <property type="match status" value="1"/>
</dbReference>
<evidence type="ECO:0000256" key="2">
    <source>
        <dbReference type="ARBA" id="ARBA00022692"/>
    </source>
</evidence>
<dbReference type="GO" id="GO:0071218">
    <property type="term" value="P:cellular response to misfolded protein"/>
    <property type="evidence" value="ECO:0007669"/>
    <property type="project" value="TreeGrafter"/>
</dbReference>
<dbReference type="Pfam" id="PF00226">
    <property type="entry name" value="DnaJ"/>
    <property type="match status" value="1"/>
</dbReference>
<dbReference type="InterPro" id="IPR036869">
    <property type="entry name" value="J_dom_sf"/>
</dbReference>
<dbReference type="Gene3D" id="1.10.287.110">
    <property type="entry name" value="DnaJ domain"/>
    <property type="match status" value="1"/>
</dbReference>
<evidence type="ECO:0000256" key="3">
    <source>
        <dbReference type="ARBA" id="ARBA00022824"/>
    </source>
</evidence>